<comment type="subcellular location">
    <subcellularLocation>
        <location evidence="2">Cell membrane</location>
    </subcellularLocation>
    <subcellularLocation>
        <location evidence="1">Endomembrane system</location>
        <topology evidence="1">Multi-pass membrane protein</topology>
    </subcellularLocation>
</comment>
<keyword evidence="6 10" id="KW-0812">Transmembrane</keyword>
<feature type="transmembrane region" description="Helical" evidence="10">
    <location>
        <begin position="351"/>
        <end position="372"/>
    </location>
</feature>
<keyword evidence="8" id="KW-0406">Ion transport</keyword>
<keyword evidence="13" id="KW-1185">Reference proteome</keyword>
<evidence type="ECO:0000313" key="11">
    <source>
        <dbReference type="EMBL" id="KAH7422908.1"/>
    </source>
</evidence>
<dbReference type="Proteomes" id="UP000825935">
    <property type="component" value="Chromosome 12"/>
</dbReference>
<dbReference type="Pfam" id="PF03595">
    <property type="entry name" value="SLAC1"/>
    <property type="match status" value="1"/>
</dbReference>
<feature type="transmembrane region" description="Helical" evidence="10">
    <location>
        <begin position="136"/>
        <end position="160"/>
    </location>
</feature>
<reference evidence="12" key="1">
    <citation type="journal article" date="2021" name="bioRxiv">
        <title>Gaining or cutting SLAC: the evolution of plant guard cell signalling pathways.</title>
        <authorList>
            <person name="Sussmilch F.C."/>
            <person name="Maierhofer T."/>
            <person name="Herrmann J."/>
            <person name="Voss L.J."/>
            <person name="Lind C."/>
            <person name="Messerer M."/>
            <person name="Mueller H.M."/>
            <person name="Buenner M.S."/>
            <person name="Ache P."/>
            <person name="Mayer K.F.X."/>
            <person name="Becker D."/>
            <person name="Roelfsema M.R.G."/>
            <person name="Geiger D."/>
            <person name="Schultz J."/>
            <person name="Hedrich R."/>
        </authorList>
    </citation>
    <scope>NUCLEOTIDE SEQUENCE</scope>
    <source>
        <strain evidence="12">Hn-n</strain>
    </source>
</reference>
<dbReference type="CDD" id="cd09323">
    <property type="entry name" value="TDT_SLAC1_like"/>
    <property type="match status" value="1"/>
</dbReference>
<dbReference type="GO" id="GO:0005886">
    <property type="term" value="C:plasma membrane"/>
    <property type="evidence" value="ECO:0007669"/>
    <property type="project" value="UniProtKB-SubCell"/>
</dbReference>
<evidence type="ECO:0000313" key="12">
    <source>
        <dbReference type="EMBL" id="UWV48917.1"/>
    </source>
</evidence>
<dbReference type="GO" id="GO:0008308">
    <property type="term" value="F:voltage-gated monoatomic anion channel activity"/>
    <property type="evidence" value="ECO:0007669"/>
    <property type="project" value="InterPro"/>
</dbReference>
<dbReference type="PANTHER" id="PTHR31269">
    <property type="entry name" value="S-TYPE ANION CHANNEL SLAH3"/>
    <property type="match status" value="1"/>
</dbReference>
<keyword evidence="5" id="KW-1003">Cell membrane</keyword>
<dbReference type="GO" id="GO:0012505">
    <property type="term" value="C:endomembrane system"/>
    <property type="evidence" value="ECO:0007669"/>
    <property type="project" value="UniProtKB-SubCell"/>
</dbReference>
<dbReference type="InterPro" id="IPR038665">
    <property type="entry name" value="Voltage-dep_anion_channel_sf"/>
</dbReference>
<evidence type="ECO:0000256" key="1">
    <source>
        <dbReference type="ARBA" id="ARBA00004127"/>
    </source>
</evidence>
<evidence type="ECO:0000256" key="9">
    <source>
        <dbReference type="ARBA" id="ARBA00023136"/>
    </source>
</evidence>
<dbReference type="InterPro" id="IPR004695">
    <property type="entry name" value="SLAC1/Mae1/Ssu1/TehA"/>
</dbReference>
<protein>
    <submittedName>
        <fullName evidence="12">Slow anion channel-associated 1e</fullName>
    </submittedName>
</protein>
<feature type="transmembrane region" description="Helical" evidence="10">
    <location>
        <begin position="321"/>
        <end position="339"/>
    </location>
</feature>
<accession>A0A8T2TK96</accession>
<feature type="transmembrane region" description="Helical" evidence="10">
    <location>
        <begin position="94"/>
        <end position="116"/>
    </location>
</feature>
<gene>
    <name evidence="12" type="primary">SLAC1e</name>
    <name evidence="11" type="ORF">KP509_12G031400</name>
</gene>
<keyword evidence="4" id="KW-0813">Transport</keyword>
<keyword evidence="9 10" id="KW-0472">Membrane</keyword>
<sequence>MGYVSNIEVNQGPDGNSHVQEASTLKKLDLSRKEKNVLRSSIEESFMIFSTTTKKPRQEELKASEYFNSYEGVELEILKDPKCSVLPVDKKWPFLLRFPVNCFGINLGLGSQAILWKILATQGHLWFMEVTFLVNLVIWSVATVTYILIFATYTLKIIFYYEAVRQEFNHPVRVNFFFVPWISCIFLIVGAPPLLQTHISPNILWIMFVAPIFTLDLKVFGDWICGGEKRLCNIANPCTHLSLLGNFVGAILLKAVGYTELPLFFWSVGFLHYIILLATLYQRLPSAMTLPKELHPVYFIFFALPSNACVSWAKIKGRFDLAARIIYFFAMFLLLSMVSKAKSFCGFGFNISWWAYTLPLTISAIATTEYSIEVKNSLTQFCATFLTFISSSVVLSLFVVTMLRTFVWKSMFPNDMAISLDINKIKGKRGTYAKKKDFLPCYI</sequence>
<dbReference type="OrthoDB" id="1099at2759"/>
<evidence type="ECO:0000313" key="13">
    <source>
        <dbReference type="Proteomes" id="UP000825935"/>
    </source>
</evidence>
<dbReference type="InterPro" id="IPR030183">
    <property type="entry name" value="SLAC/SLAH"/>
</dbReference>
<evidence type="ECO:0000256" key="2">
    <source>
        <dbReference type="ARBA" id="ARBA00004236"/>
    </source>
</evidence>
<dbReference type="EMBL" id="CM035417">
    <property type="protein sequence ID" value="KAH7422908.1"/>
    <property type="molecule type" value="Genomic_DNA"/>
</dbReference>
<evidence type="ECO:0000256" key="5">
    <source>
        <dbReference type="ARBA" id="ARBA00022475"/>
    </source>
</evidence>
<reference evidence="11" key="2">
    <citation type="submission" date="2021-08" db="EMBL/GenBank/DDBJ databases">
        <title>WGS assembly of Ceratopteris richardii.</title>
        <authorList>
            <person name="Marchant D.B."/>
            <person name="Chen G."/>
            <person name="Jenkins J."/>
            <person name="Shu S."/>
            <person name="Leebens-Mack J."/>
            <person name="Grimwood J."/>
            <person name="Schmutz J."/>
            <person name="Soltis P."/>
            <person name="Soltis D."/>
            <person name="Chen Z.-H."/>
        </authorList>
    </citation>
    <scope>NUCLEOTIDE SEQUENCE</scope>
    <source>
        <strain evidence="11">Whitten #5841</strain>
        <tissue evidence="11">Leaf</tissue>
    </source>
</reference>
<organism evidence="11 13">
    <name type="scientific">Ceratopteris richardii</name>
    <name type="common">Triangle waterfern</name>
    <dbReference type="NCBI Taxonomy" id="49495"/>
    <lineage>
        <taxon>Eukaryota</taxon>
        <taxon>Viridiplantae</taxon>
        <taxon>Streptophyta</taxon>
        <taxon>Embryophyta</taxon>
        <taxon>Tracheophyta</taxon>
        <taxon>Polypodiopsida</taxon>
        <taxon>Polypodiidae</taxon>
        <taxon>Polypodiales</taxon>
        <taxon>Pteridineae</taxon>
        <taxon>Pteridaceae</taxon>
        <taxon>Parkerioideae</taxon>
        <taxon>Ceratopteris</taxon>
    </lineage>
</organism>
<evidence type="ECO:0000256" key="10">
    <source>
        <dbReference type="SAM" id="Phobius"/>
    </source>
</evidence>
<evidence type="ECO:0000256" key="6">
    <source>
        <dbReference type="ARBA" id="ARBA00022692"/>
    </source>
</evidence>
<feature type="transmembrane region" description="Helical" evidence="10">
    <location>
        <begin position="172"/>
        <end position="191"/>
    </location>
</feature>
<dbReference type="PANTHER" id="PTHR31269:SF2">
    <property type="entry name" value="S-TYPE ANION CHANNEL SLAH3"/>
    <property type="match status" value="1"/>
</dbReference>
<keyword evidence="7 10" id="KW-1133">Transmembrane helix</keyword>
<evidence type="ECO:0000256" key="3">
    <source>
        <dbReference type="ARBA" id="ARBA00007808"/>
    </source>
</evidence>
<feature type="transmembrane region" description="Helical" evidence="10">
    <location>
        <begin position="203"/>
        <end position="225"/>
    </location>
</feature>
<feature type="transmembrane region" description="Helical" evidence="10">
    <location>
        <begin position="263"/>
        <end position="284"/>
    </location>
</feature>
<dbReference type="AlphaFoldDB" id="A0A8T2TK96"/>
<name>A0A8T2TK96_CERRI</name>
<evidence type="ECO:0000256" key="7">
    <source>
        <dbReference type="ARBA" id="ARBA00022989"/>
    </source>
</evidence>
<dbReference type="Gene3D" id="1.50.10.150">
    <property type="entry name" value="Voltage-dependent anion channel"/>
    <property type="match status" value="1"/>
</dbReference>
<dbReference type="GO" id="GO:0006873">
    <property type="term" value="P:intracellular monoatomic ion homeostasis"/>
    <property type="evidence" value="ECO:0007669"/>
    <property type="project" value="InterPro"/>
</dbReference>
<feature type="transmembrane region" description="Helical" evidence="10">
    <location>
        <begin position="296"/>
        <end position="315"/>
    </location>
</feature>
<evidence type="ECO:0000256" key="4">
    <source>
        <dbReference type="ARBA" id="ARBA00022448"/>
    </source>
</evidence>
<comment type="similarity">
    <text evidence="3">Belongs to the SLAC1 S-type anion channel family.</text>
</comment>
<evidence type="ECO:0000256" key="8">
    <source>
        <dbReference type="ARBA" id="ARBA00023065"/>
    </source>
</evidence>
<dbReference type="OMA" id="IMRQRPK"/>
<proteinExistence type="evidence at transcript level"/>
<dbReference type="EMBL" id="MZ265384">
    <property type="protein sequence ID" value="UWV48917.1"/>
    <property type="molecule type" value="mRNA"/>
</dbReference>
<feature type="transmembrane region" description="Helical" evidence="10">
    <location>
        <begin position="378"/>
        <end position="403"/>
    </location>
</feature>
<dbReference type="EMBL" id="CM035417">
    <property type="protein sequence ID" value="KAH7422907.1"/>
    <property type="molecule type" value="Genomic_DNA"/>
</dbReference>